<name>A0A4Y2QK41_ARAVE</name>
<reference evidence="2 3" key="1">
    <citation type="journal article" date="2019" name="Sci. Rep.">
        <title>Orb-weaving spider Araneus ventricosus genome elucidates the spidroin gene catalogue.</title>
        <authorList>
            <person name="Kono N."/>
            <person name="Nakamura H."/>
            <person name="Ohtoshi R."/>
            <person name="Moran D.A.P."/>
            <person name="Shinohara A."/>
            <person name="Yoshida Y."/>
            <person name="Fujiwara M."/>
            <person name="Mori M."/>
            <person name="Tomita M."/>
            <person name="Arakawa K."/>
        </authorList>
    </citation>
    <scope>NUCLEOTIDE SEQUENCE [LARGE SCALE GENOMIC DNA]</scope>
</reference>
<dbReference type="EMBL" id="BGPR01011297">
    <property type="protein sequence ID" value="GBN50589.1"/>
    <property type="molecule type" value="Genomic_DNA"/>
</dbReference>
<dbReference type="Proteomes" id="UP000499080">
    <property type="component" value="Unassembled WGS sequence"/>
</dbReference>
<evidence type="ECO:0000313" key="2">
    <source>
        <dbReference type="EMBL" id="GBN63673.1"/>
    </source>
</evidence>
<sequence length="106" mass="12038">MITFSRVSKKNHICKHRDTVKAEFSSRRSSIVFSDVTKRMGGLEISEGSGWRRHPIFRQKGDCRIAKVRGYQKGKSPYSHVCEPHGEAKNLRCGPTVLTEPKRPLA</sequence>
<protein>
    <submittedName>
        <fullName evidence="2">Uncharacterized protein</fullName>
    </submittedName>
</protein>
<evidence type="ECO:0000313" key="3">
    <source>
        <dbReference type="Proteomes" id="UP000499080"/>
    </source>
</evidence>
<comment type="caution">
    <text evidence="2">The sequence shown here is derived from an EMBL/GenBank/DDBJ whole genome shotgun (WGS) entry which is preliminary data.</text>
</comment>
<keyword evidence="3" id="KW-1185">Reference proteome</keyword>
<proteinExistence type="predicted"/>
<dbReference type="AlphaFoldDB" id="A0A4Y2QK41"/>
<organism evidence="2 3">
    <name type="scientific">Araneus ventricosus</name>
    <name type="common">Orbweaver spider</name>
    <name type="synonym">Epeira ventricosa</name>
    <dbReference type="NCBI Taxonomy" id="182803"/>
    <lineage>
        <taxon>Eukaryota</taxon>
        <taxon>Metazoa</taxon>
        <taxon>Ecdysozoa</taxon>
        <taxon>Arthropoda</taxon>
        <taxon>Chelicerata</taxon>
        <taxon>Arachnida</taxon>
        <taxon>Araneae</taxon>
        <taxon>Araneomorphae</taxon>
        <taxon>Entelegynae</taxon>
        <taxon>Araneoidea</taxon>
        <taxon>Araneidae</taxon>
        <taxon>Araneus</taxon>
    </lineage>
</organism>
<dbReference type="EMBL" id="BGPR01139110">
    <property type="protein sequence ID" value="GBN63673.1"/>
    <property type="molecule type" value="Genomic_DNA"/>
</dbReference>
<gene>
    <name evidence="1" type="ORF">AVEN_4593_1</name>
    <name evidence="2" type="ORF">AVEN_53625_1</name>
</gene>
<accession>A0A4Y2QK41</accession>
<evidence type="ECO:0000313" key="1">
    <source>
        <dbReference type="EMBL" id="GBN50589.1"/>
    </source>
</evidence>